<keyword evidence="3" id="KW-1185">Reference proteome</keyword>
<dbReference type="Gene3D" id="1.10.630.10">
    <property type="entry name" value="Cytochrome P450"/>
    <property type="match status" value="1"/>
</dbReference>
<dbReference type="Proteomes" id="UP001491310">
    <property type="component" value="Unassembled WGS sequence"/>
</dbReference>
<dbReference type="EMBL" id="JALJOT010000012">
    <property type="protein sequence ID" value="KAK9905042.1"/>
    <property type="molecule type" value="Genomic_DNA"/>
</dbReference>
<dbReference type="InterPro" id="IPR001128">
    <property type="entry name" value="Cyt_P450"/>
</dbReference>
<reference evidence="2 3" key="1">
    <citation type="journal article" date="2024" name="Nat. Commun.">
        <title>Phylogenomics reveals the evolutionary origins of lichenization in chlorophyte algae.</title>
        <authorList>
            <person name="Puginier C."/>
            <person name="Libourel C."/>
            <person name="Otte J."/>
            <person name="Skaloud P."/>
            <person name="Haon M."/>
            <person name="Grisel S."/>
            <person name="Petersen M."/>
            <person name="Berrin J.G."/>
            <person name="Delaux P.M."/>
            <person name="Dal Grande F."/>
            <person name="Keller J."/>
        </authorList>
    </citation>
    <scope>NUCLEOTIDE SEQUENCE [LARGE SCALE GENOMIC DNA]</scope>
    <source>
        <strain evidence="2 3">SAG 216-7</strain>
    </source>
</reference>
<dbReference type="PANTHER" id="PTHR24305">
    <property type="entry name" value="CYTOCHROME P450"/>
    <property type="match status" value="1"/>
</dbReference>
<accession>A0ABR2YH29</accession>
<proteinExistence type="inferred from homology"/>
<evidence type="ECO:0008006" key="4">
    <source>
        <dbReference type="Google" id="ProtNLM"/>
    </source>
</evidence>
<dbReference type="PRINTS" id="PR00463">
    <property type="entry name" value="EP450I"/>
</dbReference>
<comment type="similarity">
    <text evidence="1">Belongs to the cytochrome P450 family.</text>
</comment>
<dbReference type="CDD" id="cd00302">
    <property type="entry name" value="cytochrome_P450"/>
    <property type="match status" value="1"/>
</dbReference>
<dbReference type="InterPro" id="IPR050121">
    <property type="entry name" value="Cytochrome_P450_monoxygenase"/>
</dbReference>
<dbReference type="SUPFAM" id="SSF48264">
    <property type="entry name" value="Cytochrome P450"/>
    <property type="match status" value="1"/>
</dbReference>
<sequence>MHSYQAWTQPCPSTSIVRINVDRNGVFNCSRRGNIQHTIRCAATTPAAVLDEPKQPPVASWIGISFLLNGSDFTRKAVQKHGHVWKANVLGTAMYGLAGEEGLKAFYDEKNVARFPGMSDNLKQAAWVLNDDNYNPHYAIPPLDKDRNWQQRKLQFMAGIDSRAAVEEYLKALDQGICDTISGLGEDGKEFALWDTINSLVLGGLSKAFFGYGLADYAAGEKAMIASIQEGYKVFEPELNAKPQQKDAFAANVRYLREALAQYRARPHKYPNAGLGKYLAGAEKLYMPEEDILMDMHQMICVGAYGGVTSSAGCMAFSLATNPAVREKAKAEIDANLGDGTPTFADMKKLPYTFAVLKESLRRWPIVHIVRGQSIRDIVVEGKLVPKNSTVLAALHGTMHDPAVYTEPERFYPERFLPPLNEGADEVWTGYQVVFGAGESSSQHACAGKNTALLMLFVLLVRLVQNWNWELVKSSEHLVTNHFSPNPSNDLKMRTSK</sequence>
<dbReference type="InterPro" id="IPR002401">
    <property type="entry name" value="Cyt_P450_E_grp-I"/>
</dbReference>
<dbReference type="InterPro" id="IPR036396">
    <property type="entry name" value="Cyt_P450_sf"/>
</dbReference>
<name>A0ABR2YH29_9CHLO</name>
<evidence type="ECO:0000313" key="3">
    <source>
        <dbReference type="Proteomes" id="UP001491310"/>
    </source>
</evidence>
<protein>
    <recommendedName>
        <fullName evidence="4">Cytochrome P450</fullName>
    </recommendedName>
</protein>
<dbReference type="Pfam" id="PF00067">
    <property type="entry name" value="p450"/>
    <property type="match status" value="1"/>
</dbReference>
<evidence type="ECO:0000256" key="1">
    <source>
        <dbReference type="ARBA" id="ARBA00010617"/>
    </source>
</evidence>
<dbReference type="PANTHER" id="PTHR24305:SF166">
    <property type="entry name" value="CYTOCHROME P450 12A4, MITOCHONDRIAL-RELATED"/>
    <property type="match status" value="1"/>
</dbReference>
<organism evidence="2 3">
    <name type="scientific">Coccomyxa subellipsoidea</name>
    <dbReference type="NCBI Taxonomy" id="248742"/>
    <lineage>
        <taxon>Eukaryota</taxon>
        <taxon>Viridiplantae</taxon>
        <taxon>Chlorophyta</taxon>
        <taxon>core chlorophytes</taxon>
        <taxon>Trebouxiophyceae</taxon>
        <taxon>Trebouxiophyceae incertae sedis</taxon>
        <taxon>Coccomyxaceae</taxon>
        <taxon>Coccomyxa</taxon>
    </lineage>
</organism>
<evidence type="ECO:0000313" key="2">
    <source>
        <dbReference type="EMBL" id="KAK9905042.1"/>
    </source>
</evidence>
<gene>
    <name evidence="2" type="ORF">WJX75_008417</name>
</gene>
<comment type="caution">
    <text evidence="2">The sequence shown here is derived from an EMBL/GenBank/DDBJ whole genome shotgun (WGS) entry which is preliminary data.</text>
</comment>